<evidence type="ECO:0008006" key="3">
    <source>
        <dbReference type="Google" id="ProtNLM"/>
    </source>
</evidence>
<protein>
    <recommendedName>
        <fullName evidence="3">PepSY domain-containing protein</fullName>
    </recommendedName>
</protein>
<evidence type="ECO:0000313" key="1">
    <source>
        <dbReference type="EMBL" id="TDM04572.1"/>
    </source>
</evidence>
<proteinExistence type="predicted"/>
<reference evidence="1 2" key="1">
    <citation type="submission" date="2019-01" db="EMBL/GenBank/DDBJ databases">
        <title>Draft genome sequences of the type strains of six Macrococcus species.</title>
        <authorList>
            <person name="Mazhar S."/>
            <person name="Altermann E."/>
            <person name="Hill C."/>
            <person name="Mcauliffe O."/>
        </authorList>
    </citation>
    <scope>NUCLEOTIDE SEQUENCE [LARGE SCALE GENOMIC DNA]</scope>
    <source>
        <strain evidence="1 2">ATCC 51828</strain>
    </source>
</reference>
<dbReference type="OrthoDB" id="2989832at2"/>
<accession>A0A9Q8CQ63</accession>
<organism evidence="1 2">
    <name type="scientific">Macrococcus carouselicus</name>
    <dbReference type="NCBI Taxonomy" id="69969"/>
    <lineage>
        <taxon>Bacteria</taxon>
        <taxon>Bacillati</taxon>
        <taxon>Bacillota</taxon>
        <taxon>Bacilli</taxon>
        <taxon>Bacillales</taxon>
        <taxon>Staphylococcaceae</taxon>
        <taxon>Macrococcus</taxon>
    </lineage>
</organism>
<name>A0A9Q8CQ63_9STAP</name>
<evidence type="ECO:0000313" key="2">
    <source>
        <dbReference type="Proteomes" id="UP000295280"/>
    </source>
</evidence>
<keyword evidence="2" id="KW-1185">Reference proteome</keyword>
<dbReference type="Proteomes" id="UP000295280">
    <property type="component" value="Unassembled WGS sequence"/>
</dbReference>
<dbReference type="RefSeq" id="WP_133417430.1">
    <property type="nucleotide sequence ID" value="NZ_SCWD01000001.1"/>
</dbReference>
<dbReference type="EMBL" id="SCWD01000001">
    <property type="protein sequence ID" value="TDM04572.1"/>
    <property type="molecule type" value="Genomic_DNA"/>
</dbReference>
<comment type="caution">
    <text evidence="1">The sequence shown here is derived from an EMBL/GenBank/DDBJ whole genome shotgun (WGS) entry which is preliminary data.</text>
</comment>
<dbReference type="AlphaFoldDB" id="A0A9Q8CQ63"/>
<sequence>MKNKSIIAVLSLLLLAGYFFALRYQLKSPNKVLTAIKAHFNHVEAAFIDYTPENYKKLGLETMIYRGGITTADGEFEFIADAYSGELLDTTEITTAWL</sequence>
<gene>
    <name evidence="1" type="ORF">ERX40_05200</name>
</gene>